<dbReference type="GO" id="GO:0045338">
    <property type="term" value="P:farnesyl diphosphate metabolic process"/>
    <property type="evidence" value="ECO:0007669"/>
    <property type="project" value="InterPro"/>
</dbReference>
<evidence type="ECO:0000313" key="2">
    <source>
        <dbReference type="Proteomes" id="UP000494249"/>
    </source>
</evidence>
<proteinExistence type="predicted"/>
<dbReference type="Pfam" id="PF00494">
    <property type="entry name" value="SQS_PSY"/>
    <property type="match status" value="1"/>
</dbReference>
<protein>
    <recommendedName>
        <fullName evidence="3">Farnesyl-diphosphate farnesyltransferase</fullName>
    </recommendedName>
</protein>
<dbReference type="SFLD" id="SFLDS00005">
    <property type="entry name" value="Isoprenoid_Synthase_Type_I"/>
    <property type="match status" value="1"/>
</dbReference>
<dbReference type="GO" id="GO:0051996">
    <property type="term" value="F:squalene synthase [NAD(P)H] activity"/>
    <property type="evidence" value="ECO:0007669"/>
    <property type="project" value="InterPro"/>
</dbReference>
<dbReference type="PANTHER" id="PTHR11626">
    <property type="entry name" value="FARNESYL-DIPHOSPHATE FARNESYLTRANSFERASE"/>
    <property type="match status" value="1"/>
</dbReference>
<accession>A0A6J4ZXF6</accession>
<sequence>MPTPTRAFLLGPLLKGVSRSFYLTLRVLPAGMRDPIGLAYLLARAADTIADTSLIAPGQRLQLLLSLRDQVNGVASDGALFQRMAAEVAGQQSQSDEKVLLESLGPALQVLAQLSESDRKAVREIVSTLTEGMEFDLRTFPDERSGRIAALREYGELDRYTYLVAGCVGEFWTAMTYAHMPGTLKERPDIMATRGVRFGKALQMTNVLRDCGRDLRIGRCYLPQSMLEQHGLSPQDLLLPANSLRARPLMIELLRNTLDHFREALDYTLAIPALSVRLRLACLWPILIGLETLLLLVDNAAWLDPQRVSKVSRNKVYRIIASSLLVVPSNARVRQAIEQRIRDIEARF</sequence>
<dbReference type="RefSeq" id="WP_013591071.1">
    <property type="nucleotide sequence ID" value="NZ_CADFGL010000003.1"/>
</dbReference>
<organism evidence="1 2">
    <name type="scientific">Paraburkholderia phenoliruptrix</name>
    <dbReference type="NCBI Taxonomy" id="252970"/>
    <lineage>
        <taxon>Bacteria</taxon>
        <taxon>Pseudomonadati</taxon>
        <taxon>Pseudomonadota</taxon>
        <taxon>Betaproteobacteria</taxon>
        <taxon>Burkholderiales</taxon>
        <taxon>Burkholderiaceae</taxon>
        <taxon>Paraburkholderia</taxon>
    </lineage>
</organism>
<dbReference type="InterPro" id="IPR002060">
    <property type="entry name" value="Squ/phyt_synthse"/>
</dbReference>
<dbReference type="InterPro" id="IPR044844">
    <property type="entry name" value="Trans_IPPS_euk-type"/>
</dbReference>
<gene>
    <name evidence="1" type="ORF">LMG22037_00641</name>
</gene>
<dbReference type="SUPFAM" id="SSF48576">
    <property type="entry name" value="Terpenoid synthases"/>
    <property type="match status" value="1"/>
</dbReference>
<dbReference type="Proteomes" id="UP000494249">
    <property type="component" value="Unassembled WGS sequence"/>
</dbReference>
<dbReference type="Gene3D" id="1.10.600.10">
    <property type="entry name" value="Farnesyl Diphosphate Synthase"/>
    <property type="match status" value="1"/>
</dbReference>
<dbReference type="PANTHER" id="PTHR11626:SF2">
    <property type="entry name" value="SQUALENE SYNTHASE"/>
    <property type="match status" value="1"/>
</dbReference>
<evidence type="ECO:0008006" key="3">
    <source>
        <dbReference type="Google" id="ProtNLM"/>
    </source>
</evidence>
<name>A0A6J4ZXF6_9BURK</name>
<reference evidence="1 2" key="1">
    <citation type="submission" date="2020-04" db="EMBL/GenBank/DDBJ databases">
        <authorList>
            <person name="De Canck E."/>
        </authorList>
    </citation>
    <scope>NUCLEOTIDE SEQUENCE [LARGE SCALE GENOMIC DNA]</scope>
    <source>
        <strain evidence="1 2">LMG 22037</strain>
    </source>
</reference>
<dbReference type="InterPro" id="IPR008949">
    <property type="entry name" value="Isoprenoid_synthase_dom_sf"/>
</dbReference>
<dbReference type="EMBL" id="CADIKB010000002">
    <property type="protein sequence ID" value="CAB3646530.1"/>
    <property type="molecule type" value="Genomic_DNA"/>
</dbReference>
<evidence type="ECO:0000313" key="1">
    <source>
        <dbReference type="EMBL" id="CAB3646530.1"/>
    </source>
</evidence>
<dbReference type="SFLD" id="SFLDG01018">
    <property type="entry name" value="Squalene/Phytoene_Synthase_Lik"/>
    <property type="match status" value="1"/>
</dbReference>
<dbReference type="AlphaFoldDB" id="A0A6J4ZXF6"/>